<feature type="region of interest" description="Disordered" evidence="1">
    <location>
        <begin position="570"/>
        <end position="623"/>
    </location>
</feature>
<evidence type="ECO:0000256" key="1">
    <source>
        <dbReference type="SAM" id="MobiDB-lite"/>
    </source>
</evidence>
<name>A0ABR1VFH3_9PEZI</name>
<proteinExistence type="predicted"/>
<comment type="caution">
    <text evidence="2">The sequence shown here is derived from an EMBL/GenBank/DDBJ whole genome shotgun (WGS) entry which is preliminary data.</text>
</comment>
<evidence type="ECO:0000313" key="3">
    <source>
        <dbReference type="Proteomes" id="UP001446871"/>
    </source>
</evidence>
<feature type="region of interest" description="Disordered" evidence="1">
    <location>
        <begin position="790"/>
        <end position="842"/>
    </location>
</feature>
<keyword evidence="3" id="KW-1185">Reference proteome</keyword>
<evidence type="ECO:0000313" key="2">
    <source>
        <dbReference type="EMBL" id="KAK8068643.1"/>
    </source>
</evidence>
<feature type="compositionally biased region" description="Polar residues" evidence="1">
    <location>
        <begin position="790"/>
        <end position="821"/>
    </location>
</feature>
<dbReference type="Proteomes" id="UP001446871">
    <property type="component" value="Unassembled WGS sequence"/>
</dbReference>
<feature type="compositionally biased region" description="Polar residues" evidence="1">
    <location>
        <begin position="660"/>
        <end position="669"/>
    </location>
</feature>
<sequence>MDPLSITTSVITLVDTTVKVYRFLQSIRHADAGYAALCMELSALTGFLQSISRTFQDCRRHPFALAAIDETVWDQSRLAITGCQHTIDDLDALVGRIGGLSRSNSIFRRAKMSTQMHLHSAEAASFCDKIHVSTLSLQTLLQIINVSLSLRSNTSHDRTLRELRRLKQDLESSDRAARDFDSYSIDRSDKHLLRNLEGLLSAARDFHSNASSKASTIYGGVDTRQHVEADVYHTATDSVSVPRVTIEKRRQMESFVQRQGYLSRSNSLSASHASDETDMVTESPGDAQLVADEDHLLQFDADFDHLVSAGLVKMAQKAIRELDYAKAEDMLEQALARYKMTGPEDAHHSRLRTQHVLCGILLGKQSDDLQASVIDIAEYRGTKRTVADQLLYALALSYMHTLHFSKAQNICKLVGSTSNRKDVSAYPGKQDILRLFYISYRLSGEELLASAIEEQYPTPSLQESLPTAGTFVGGCPDLLGELFGTLNEPQTPFLVRRFWDQYGSVRDTPLEIRLAQYEKDTDGDSAIADVDLDEHSDNKTCALDASNGGGPSRQGSERLVHLKRLMHRVSLSRSTTTPSEALRTSCAKENPQSDPEDTEHRMAKRRRRTLKKAAPTDAKTDESTVRYLRRTGATGRSVVGLLRAWSNPVAKKSNREEKQSPSTATTLVESPSEIAPLRRRFSWEGMPSTPTFTRPSMAFEAMRQSSEMVLAELWDTSIYGLPDAASAYPKVEPPTEEKTCRTLCRGDNCYAATTGPLEALSSSSLPLDYSPLDSLMAYLSPQLLATRYNPTVYPQGTNTGTPDRSISVSNPTARQDSSETTGDLEDQEFETDSGYDSGDTAGDKDLVARALQEAPYLETDMPDSGGIPLRKGDTRYRRKTVLFITAMRKTACRVPRIRTRDKHSENKTLHVGHDTSQAHPPANSNNNRLLLGGWRPSGPSGPPHRSGLVYDYYGPNAVAGPYTQQDGEVGDELRPDLARAVPMQPDNPGEITAPVELDSREVGPS</sequence>
<accession>A0ABR1VFH3</accession>
<feature type="compositionally biased region" description="Basic residues" evidence="1">
    <location>
        <begin position="602"/>
        <end position="611"/>
    </location>
</feature>
<gene>
    <name evidence="2" type="ORF">PG996_007755</name>
</gene>
<dbReference type="EMBL" id="JAQQWM010000004">
    <property type="protein sequence ID" value="KAK8068643.1"/>
    <property type="molecule type" value="Genomic_DNA"/>
</dbReference>
<reference evidence="2 3" key="1">
    <citation type="submission" date="2023-01" db="EMBL/GenBank/DDBJ databases">
        <title>Analysis of 21 Apiospora genomes using comparative genomics revels a genus with tremendous synthesis potential of carbohydrate active enzymes and secondary metabolites.</title>
        <authorList>
            <person name="Sorensen T."/>
        </authorList>
    </citation>
    <scope>NUCLEOTIDE SEQUENCE [LARGE SCALE GENOMIC DNA]</scope>
    <source>
        <strain evidence="2 3">CBS 83171</strain>
    </source>
</reference>
<protein>
    <recommendedName>
        <fullName evidence="4">Fungal N-terminal domain-containing protein</fullName>
    </recommendedName>
</protein>
<evidence type="ECO:0008006" key="4">
    <source>
        <dbReference type="Google" id="ProtNLM"/>
    </source>
</evidence>
<feature type="region of interest" description="Disordered" evidence="1">
    <location>
        <begin position="979"/>
        <end position="1005"/>
    </location>
</feature>
<feature type="region of interest" description="Disordered" evidence="1">
    <location>
        <begin position="650"/>
        <end position="670"/>
    </location>
</feature>
<organism evidence="2 3">
    <name type="scientific">Apiospora saccharicola</name>
    <dbReference type="NCBI Taxonomy" id="335842"/>
    <lineage>
        <taxon>Eukaryota</taxon>
        <taxon>Fungi</taxon>
        <taxon>Dikarya</taxon>
        <taxon>Ascomycota</taxon>
        <taxon>Pezizomycotina</taxon>
        <taxon>Sordariomycetes</taxon>
        <taxon>Xylariomycetidae</taxon>
        <taxon>Amphisphaeriales</taxon>
        <taxon>Apiosporaceae</taxon>
        <taxon>Apiospora</taxon>
    </lineage>
</organism>
<feature type="compositionally biased region" description="Acidic residues" evidence="1">
    <location>
        <begin position="822"/>
        <end position="833"/>
    </location>
</feature>